<accession>A0A4U8UV82</accession>
<gene>
    <name evidence="1" type="ORF">L596_004274</name>
</gene>
<dbReference type="AlphaFoldDB" id="A0A4U8UV82"/>
<proteinExistence type="predicted"/>
<name>A0A4U8UV82_STECR</name>
<dbReference type="EMBL" id="AZBU02000001">
    <property type="protein sequence ID" value="TMS37320.1"/>
    <property type="molecule type" value="Genomic_DNA"/>
</dbReference>
<protein>
    <submittedName>
        <fullName evidence="1">Uncharacterized protein</fullName>
    </submittedName>
</protein>
<reference evidence="1 2" key="1">
    <citation type="journal article" date="2015" name="Genome Biol.">
        <title>Comparative genomics of Steinernema reveals deeply conserved gene regulatory networks.</title>
        <authorList>
            <person name="Dillman A.R."/>
            <person name="Macchietto M."/>
            <person name="Porter C.F."/>
            <person name="Rogers A."/>
            <person name="Williams B."/>
            <person name="Antoshechkin I."/>
            <person name="Lee M.M."/>
            <person name="Goodwin Z."/>
            <person name="Lu X."/>
            <person name="Lewis E.E."/>
            <person name="Goodrich-Blair H."/>
            <person name="Stock S.P."/>
            <person name="Adams B.J."/>
            <person name="Sternberg P.W."/>
            <person name="Mortazavi A."/>
        </authorList>
    </citation>
    <scope>NUCLEOTIDE SEQUENCE [LARGE SCALE GENOMIC DNA]</scope>
    <source>
        <strain evidence="1 2">ALL</strain>
    </source>
</reference>
<sequence length="160" mass="17764">MKKAQLLCLESTTYAKYAKAYAKTNASAEEPVADRSRARFKAALIGFETYQLLSFPTSYGQRAVSPMVFILCGVIHASHETPLEQLQTLFQRFESVKLTSSSCDNLYDNVCFRNAELVKEIKKNVAKGLGPQLASLMENSDPIYSAHGSFHGCLQMRVEG</sequence>
<dbReference type="Proteomes" id="UP000298663">
    <property type="component" value="Unassembled WGS sequence"/>
</dbReference>
<keyword evidence="2" id="KW-1185">Reference proteome</keyword>
<evidence type="ECO:0000313" key="1">
    <source>
        <dbReference type="EMBL" id="TMS37320.1"/>
    </source>
</evidence>
<organism evidence="1 2">
    <name type="scientific">Steinernema carpocapsae</name>
    <name type="common">Entomopathogenic nematode</name>
    <dbReference type="NCBI Taxonomy" id="34508"/>
    <lineage>
        <taxon>Eukaryota</taxon>
        <taxon>Metazoa</taxon>
        <taxon>Ecdysozoa</taxon>
        <taxon>Nematoda</taxon>
        <taxon>Chromadorea</taxon>
        <taxon>Rhabditida</taxon>
        <taxon>Tylenchina</taxon>
        <taxon>Panagrolaimomorpha</taxon>
        <taxon>Strongyloidoidea</taxon>
        <taxon>Steinernematidae</taxon>
        <taxon>Steinernema</taxon>
    </lineage>
</organism>
<reference evidence="1 2" key="2">
    <citation type="journal article" date="2019" name="G3 (Bethesda)">
        <title>Hybrid Assembly of the Genome of the Entomopathogenic Nematode Steinernema carpocapsae Identifies the X-Chromosome.</title>
        <authorList>
            <person name="Serra L."/>
            <person name="Macchietto M."/>
            <person name="Macias-Munoz A."/>
            <person name="McGill C.J."/>
            <person name="Rodriguez I.M."/>
            <person name="Rodriguez B."/>
            <person name="Murad R."/>
            <person name="Mortazavi A."/>
        </authorList>
    </citation>
    <scope>NUCLEOTIDE SEQUENCE [LARGE SCALE GENOMIC DNA]</scope>
    <source>
        <strain evidence="1 2">ALL</strain>
    </source>
</reference>
<comment type="caution">
    <text evidence="1">The sequence shown here is derived from an EMBL/GenBank/DDBJ whole genome shotgun (WGS) entry which is preliminary data.</text>
</comment>
<evidence type="ECO:0000313" key="2">
    <source>
        <dbReference type="Proteomes" id="UP000298663"/>
    </source>
</evidence>